<name>A0A0E4CT24_9STRE</name>
<keyword evidence="2" id="KW-0238">DNA-binding</keyword>
<dbReference type="PROSITE" id="PS51464">
    <property type="entry name" value="SIS"/>
    <property type="match status" value="1"/>
</dbReference>
<evidence type="ECO:0000256" key="3">
    <source>
        <dbReference type="ARBA" id="ARBA00023163"/>
    </source>
</evidence>
<dbReference type="InterPro" id="IPR047640">
    <property type="entry name" value="RpiR-like"/>
</dbReference>
<evidence type="ECO:0000256" key="2">
    <source>
        <dbReference type="ARBA" id="ARBA00023125"/>
    </source>
</evidence>
<dbReference type="PANTHER" id="PTHR30514">
    <property type="entry name" value="GLUCOKINASE"/>
    <property type="match status" value="1"/>
</dbReference>
<dbReference type="SUPFAM" id="SSF53697">
    <property type="entry name" value="SIS domain"/>
    <property type="match status" value="1"/>
</dbReference>
<evidence type="ECO:0000259" key="5">
    <source>
        <dbReference type="PROSITE" id="PS51464"/>
    </source>
</evidence>
<dbReference type="EMBL" id="CTEN01000003">
    <property type="protein sequence ID" value="CQR25221.1"/>
    <property type="molecule type" value="Genomic_DNA"/>
</dbReference>
<dbReference type="AlphaFoldDB" id="A0A0E4CT24"/>
<dbReference type="Gene3D" id="1.10.10.10">
    <property type="entry name" value="Winged helix-like DNA-binding domain superfamily/Winged helix DNA-binding domain"/>
    <property type="match status" value="1"/>
</dbReference>
<dbReference type="OrthoDB" id="1648815at2"/>
<dbReference type="CDD" id="cd05013">
    <property type="entry name" value="SIS_RpiR"/>
    <property type="match status" value="1"/>
</dbReference>
<evidence type="ECO:0000313" key="6">
    <source>
        <dbReference type="EMBL" id="CQR25221.1"/>
    </source>
</evidence>
<dbReference type="RefSeq" id="WP_093650788.1">
    <property type="nucleotide sequence ID" value="NZ_CTEN01000003.1"/>
</dbReference>
<dbReference type="InterPro" id="IPR009057">
    <property type="entry name" value="Homeodomain-like_sf"/>
</dbReference>
<dbReference type="Proteomes" id="UP000198604">
    <property type="component" value="Unassembled WGS sequence"/>
</dbReference>
<dbReference type="Pfam" id="PF01418">
    <property type="entry name" value="HTH_6"/>
    <property type="match status" value="1"/>
</dbReference>
<dbReference type="InterPro" id="IPR046348">
    <property type="entry name" value="SIS_dom_sf"/>
</dbReference>
<gene>
    <name evidence="6" type="ORF">BN1356_01564</name>
</gene>
<dbReference type="SUPFAM" id="SSF46689">
    <property type="entry name" value="Homeodomain-like"/>
    <property type="match status" value="1"/>
</dbReference>
<sequence>MEIKYKILPIIESSLDGMTHLEKEIAHYFLYDSPKGLTAEAVAKKLHVSKASLTRFAQKCGFKGYREFAFEYQRYKEESEGQFSTIHQGLTKRVLSDYDEILAKTYSLVDEEQILRISRRLEEAKRVYFYGQGLSSLVSQEMKIRFMRLGLICEAVTDDHMLQWMDNLIDSECLVIGQSISGKTLAVMEALKKAQKKGAYTILMSTQKLEKDDVADEVLLVASAKNLSYGNRISPQFPLLLIVDLLYANFMANNQIEKEKRFKRTIIKIEGG</sequence>
<dbReference type="PANTHER" id="PTHR30514:SF21">
    <property type="entry name" value="RPIR-FAMILY TRANSCRIPTIONAL REGULATOR"/>
    <property type="match status" value="1"/>
</dbReference>
<dbReference type="GO" id="GO:1901135">
    <property type="term" value="P:carbohydrate derivative metabolic process"/>
    <property type="evidence" value="ECO:0007669"/>
    <property type="project" value="InterPro"/>
</dbReference>
<feature type="domain" description="SIS" evidence="5">
    <location>
        <begin position="117"/>
        <end position="256"/>
    </location>
</feature>
<evidence type="ECO:0000313" key="7">
    <source>
        <dbReference type="Proteomes" id="UP000198604"/>
    </source>
</evidence>
<dbReference type="PROSITE" id="PS51071">
    <property type="entry name" value="HTH_RPIR"/>
    <property type="match status" value="1"/>
</dbReference>
<dbReference type="GO" id="GO:0097367">
    <property type="term" value="F:carbohydrate derivative binding"/>
    <property type="evidence" value="ECO:0007669"/>
    <property type="project" value="InterPro"/>
</dbReference>
<dbReference type="GO" id="GO:0003677">
    <property type="term" value="F:DNA binding"/>
    <property type="evidence" value="ECO:0007669"/>
    <property type="project" value="UniProtKB-KW"/>
</dbReference>
<protein>
    <submittedName>
        <fullName evidence="6">SIS (Sugar ISomerase) domain containing transcriptional regulator</fullName>
    </submittedName>
</protein>
<dbReference type="InterPro" id="IPR001347">
    <property type="entry name" value="SIS_dom"/>
</dbReference>
<dbReference type="STRING" id="1608583.BN1356_01564"/>
<dbReference type="Pfam" id="PF01380">
    <property type="entry name" value="SIS"/>
    <property type="match status" value="1"/>
</dbReference>
<feature type="domain" description="HTH rpiR-type" evidence="4">
    <location>
        <begin position="5"/>
        <end position="79"/>
    </location>
</feature>
<dbReference type="Gene3D" id="3.40.50.10490">
    <property type="entry name" value="Glucose-6-phosphate isomerase like protein, domain 1"/>
    <property type="match status" value="1"/>
</dbReference>
<dbReference type="InterPro" id="IPR036388">
    <property type="entry name" value="WH-like_DNA-bd_sf"/>
</dbReference>
<accession>A0A0E4CT24</accession>
<evidence type="ECO:0000256" key="1">
    <source>
        <dbReference type="ARBA" id="ARBA00023015"/>
    </source>
</evidence>
<reference evidence="7" key="1">
    <citation type="submission" date="2015-03" db="EMBL/GenBank/DDBJ databases">
        <authorList>
            <person name="Urmite Genomes"/>
        </authorList>
    </citation>
    <scope>NUCLEOTIDE SEQUENCE [LARGE SCALE GENOMIC DNA]</scope>
    <source>
        <strain evidence="7">FF10</strain>
    </source>
</reference>
<keyword evidence="1" id="KW-0805">Transcription regulation</keyword>
<keyword evidence="6" id="KW-0413">Isomerase</keyword>
<keyword evidence="3" id="KW-0804">Transcription</keyword>
<dbReference type="GO" id="GO:0003700">
    <property type="term" value="F:DNA-binding transcription factor activity"/>
    <property type="evidence" value="ECO:0007669"/>
    <property type="project" value="InterPro"/>
</dbReference>
<dbReference type="InterPro" id="IPR035472">
    <property type="entry name" value="RpiR-like_SIS"/>
</dbReference>
<dbReference type="InterPro" id="IPR000281">
    <property type="entry name" value="HTH_RpiR"/>
</dbReference>
<proteinExistence type="predicted"/>
<evidence type="ECO:0000259" key="4">
    <source>
        <dbReference type="PROSITE" id="PS51071"/>
    </source>
</evidence>
<keyword evidence="7" id="KW-1185">Reference proteome</keyword>
<organism evidence="6 7">
    <name type="scientific">Streptococcus varani</name>
    <dbReference type="NCBI Taxonomy" id="1608583"/>
    <lineage>
        <taxon>Bacteria</taxon>
        <taxon>Bacillati</taxon>
        <taxon>Bacillota</taxon>
        <taxon>Bacilli</taxon>
        <taxon>Lactobacillales</taxon>
        <taxon>Streptococcaceae</taxon>
        <taxon>Streptococcus</taxon>
    </lineage>
</organism>
<dbReference type="GO" id="GO:0016853">
    <property type="term" value="F:isomerase activity"/>
    <property type="evidence" value="ECO:0007669"/>
    <property type="project" value="UniProtKB-KW"/>
</dbReference>